<protein>
    <submittedName>
        <fullName evidence="1">Uncharacterized protein</fullName>
    </submittedName>
</protein>
<dbReference type="AlphaFoldDB" id="A0A645H0G9"/>
<proteinExistence type="predicted"/>
<evidence type="ECO:0000313" key="1">
    <source>
        <dbReference type="EMBL" id="MPN32180.1"/>
    </source>
</evidence>
<organism evidence="1">
    <name type="scientific">bioreactor metagenome</name>
    <dbReference type="NCBI Taxonomy" id="1076179"/>
    <lineage>
        <taxon>unclassified sequences</taxon>
        <taxon>metagenomes</taxon>
        <taxon>ecological metagenomes</taxon>
    </lineage>
</organism>
<comment type="caution">
    <text evidence="1">The sequence shown here is derived from an EMBL/GenBank/DDBJ whole genome shotgun (WGS) entry which is preliminary data.</text>
</comment>
<name>A0A645H0G9_9ZZZZ</name>
<accession>A0A645H0G9</accession>
<sequence>MPRTLLIARSEGVEKVFKYNFRSQEHNDGRESHFGVVRKNMELKPSGIAFQTLIRLSQSGSVPTLERRGAVHLAKWSMPDGSRVAAVWTIFGEAEIEFKVTGEATEAIDLLGNAAKIIPGRFTAGPGIVYLKGNADFNLEFR</sequence>
<dbReference type="EMBL" id="VSSQ01084039">
    <property type="protein sequence ID" value="MPN32180.1"/>
    <property type="molecule type" value="Genomic_DNA"/>
</dbReference>
<reference evidence="1" key="1">
    <citation type="submission" date="2019-08" db="EMBL/GenBank/DDBJ databases">
        <authorList>
            <person name="Kucharzyk K."/>
            <person name="Murdoch R.W."/>
            <person name="Higgins S."/>
            <person name="Loffler F."/>
        </authorList>
    </citation>
    <scope>NUCLEOTIDE SEQUENCE</scope>
</reference>
<gene>
    <name evidence="1" type="ORF">SDC9_179656</name>
</gene>